<keyword evidence="2" id="KW-1185">Reference proteome</keyword>
<dbReference type="PANTHER" id="PTHR16255:SF1">
    <property type="entry name" value="REQUIRED FOR MEIOTIC NUCLEAR DIVISION PROTEIN 1 HOMOLOG"/>
    <property type="match status" value="1"/>
</dbReference>
<protein>
    <submittedName>
        <fullName evidence="1">Uncharacterized protein</fullName>
    </submittedName>
</protein>
<dbReference type="RefSeq" id="WP_086088576.1">
    <property type="nucleotide sequence ID" value="NZ_CP021112.1"/>
</dbReference>
<proteinExistence type="predicted"/>
<dbReference type="InterPro" id="IPR051624">
    <property type="entry name" value="RMD1/Sad1-interacting"/>
</dbReference>
<evidence type="ECO:0000313" key="2">
    <source>
        <dbReference type="Proteomes" id="UP000194137"/>
    </source>
</evidence>
<evidence type="ECO:0000313" key="1">
    <source>
        <dbReference type="EMBL" id="ARQ00178.1"/>
    </source>
</evidence>
<reference evidence="1" key="1">
    <citation type="submission" date="2017-05" db="EMBL/GenBank/DDBJ databases">
        <title>Full genome sequence of Pseudorhodoplanes sinuspersici.</title>
        <authorList>
            <person name="Dastgheib S.M.M."/>
            <person name="Shavandi M."/>
            <person name="Tirandaz H."/>
        </authorList>
    </citation>
    <scope>NUCLEOTIDE SEQUENCE [LARGE SCALE GENOMIC DNA]</scope>
    <source>
        <strain evidence="1">RIPI110</strain>
    </source>
</reference>
<dbReference type="OrthoDB" id="7931216at2"/>
<organism evidence="1 2">
    <name type="scientific">Pseudorhodoplanes sinuspersici</name>
    <dbReference type="NCBI Taxonomy" id="1235591"/>
    <lineage>
        <taxon>Bacteria</taxon>
        <taxon>Pseudomonadati</taxon>
        <taxon>Pseudomonadota</taxon>
        <taxon>Alphaproteobacteria</taxon>
        <taxon>Hyphomicrobiales</taxon>
        <taxon>Pseudorhodoplanes</taxon>
    </lineage>
</organism>
<dbReference type="Pfam" id="PF02582">
    <property type="entry name" value="DUF155"/>
    <property type="match status" value="1"/>
</dbReference>
<accession>A0A1W6ZSC3</accession>
<dbReference type="InterPro" id="IPR003734">
    <property type="entry name" value="DUF155"/>
</dbReference>
<dbReference type="PANTHER" id="PTHR16255">
    <property type="entry name" value="REQUIRED FOR MEIOTIC NUCLEAR DIVISION PROTEIN 1 HOMOLOG"/>
    <property type="match status" value="1"/>
</dbReference>
<dbReference type="STRING" id="1235591.CAK95_14645"/>
<gene>
    <name evidence="1" type="ORF">CAK95_14645</name>
</gene>
<name>A0A1W6ZSC3_9HYPH</name>
<dbReference type="Proteomes" id="UP000194137">
    <property type="component" value="Chromosome"/>
</dbReference>
<sequence length="280" mass="31134">MNSIETNTQPASTTTAAPRRRLTAHALILGERIDTLGLERSDVISTVPLAFRVGNGFAVLFRYGVAVLVGLSPIEEDETIRGLGPRIIGSFDRMEDESATIEIAPDQDDQIEPSGLIKVKDLSPERLVVIADALAKNVALAHDEREVSRVFDVIDPLAARLAQQGRTPGRRGEMLKLIGQALLVRHRMSGRVEVEEKPDVLWDRWDLERLHARLADEYELKERAGMLSRKIEVVGETARALTDLIDAARATRLEVAIVLLIVVEVLFTLYEFVKQIKLFG</sequence>
<dbReference type="AlphaFoldDB" id="A0A1W6ZSC3"/>
<dbReference type="EMBL" id="CP021112">
    <property type="protein sequence ID" value="ARQ00178.1"/>
    <property type="molecule type" value="Genomic_DNA"/>
</dbReference>
<dbReference type="KEGG" id="psin:CAK95_14645"/>